<evidence type="ECO:0000313" key="3">
    <source>
        <dbReference type="Proteomes" id="UP000284557"/>
    </source>
</evidence>
<sequence>MAAKGVHANSQDEMVTMTSRAAVTYQGASARCHVKVGNGFEATAMPQLRPVWRAAQRRARGPMLTGIRTAPADESGEADE</sequence>
<dbReference type="EMBL" id="QXBN01000012">
    <property type="protein sequence ID" value="RIT36747.1"/>
    <property type="molecule type" value="Genomic_DNA"/>
</dbReference>
<dbReference type="AlphaFoldDB" id="A0ABD7HM69"/>
<protein>
    <submittedName>
        <fullName evidence="2">Uncharacterized protein</fullName>
    </submittedName>
</protein>
<accession>A0ABD7HM69</accession>
<comment type="caution">
    <text evidence="2">The sequence shown here is derived from an EMBL/GenBank/DDBJ whole genome shotgun (WGS) entry which is preliminary data.</text>
</comment>
<feature type="region of interest" description="Disordered" evidence="1">
    <location>
        <begin position="57"/>
        <end position="80"/>
    </location>
</feature>
<evidence type="ECO:0000256" key="1">
    <source>
        <dbReference type="SAM" id="MobiDB-lite"/>
    </source>
</evidence>
<reference evidence="2 3" key="1">
    <citation type="submission" date="2018-08" db="EMBL/GenBank/DDBJ databases">
        <title>Linezolid Resistance in Mycobacterium abscessus: MIC Distribution and Comprehensive Investigation of Resistance Mechanisms.</title>
        <authorList>
            <person name="Ye M."/>
            <person name="Xu L."/>
            <person name="Zou Y."/>
            <person name="Li B."/>
            <person name="Guo Q."/>
            <person name="Zhang Y."/>
            <person name="Zhan M."/>
            <person name="Xu B."/>
            <person name="Yu F."/>
            <person name="Zhang Z."/>
            <person name="Chu H."/>
        </authorList>
    </citation>
    <scope>NUCLEOTIDE SEQUENCE [LARGE SCALE GENOMIC DNA]</scope>
    <source>
        <strain evidence="2 3">G143</strain>
    </source>
</reference>
<organism evidence="2 3">
    <name type="scientific">Mycobacteroides abscessus</name>
    <dbReference type="NCBI Taxonomy" id="36809"/>
    <lineage>
        <taxon>Bacteria</taxon>
        <taxon>Bacillati</taxon>
        <taxon>Actinomycetota</taxon>
        <taxon>Actinomycetes</taxon>
        <taxon>Mycobacteriales</taxon>
        <taxon>Mycobacteriaceae</taxon>
        <taxon>Mycobacteroides</taxon>
    </lineage>
</organism>
<gene>
    <name evidence="2" type="ORF">D2E76_15925</name>
</gene>
<evidence type="ECO:0000313" key="2">
    <source>
        <dbReference type="EMBL" id="RIT36747.1"/>
    </source>
</evidence>
<name>A0ABD7HM69_9MYCO</name>
<proteinExistence type="predicted"/>
<dbReference type="Proteomes" id="UP000284557">
    <property type="component" value="Unassembled WGS sequence"/>
</dbReference>